<keyword evidence="2" id="KW-1185">Reference proteome</keyword>
<organism evidence="1 2">
    <name type="scientific">Popillia japonica</name>
    <name type="common">Japanese beetle</name>
    <dbReference type="NCBI Taxonomy" id="7064"/>
    <lineage>
        <taxon>Eukaryota</taxon>
        <taxon>Metazoa</taxon>
        <taxon>Ecdysozoa</taxon>
        <taxon>Arthropoda</taxon>
        <taxon>Hexapoda</taxon>
        <taxon>Insecta</taxon>
        <taxon>Pterygota</taxon>
        <taxon>Neoptera</taxon>
        <taxon>Endopterygota</taxon>
        <taxon>Coleoptera</taxon>
        <taxon>Polyphaga</taxon>
        <taxon>Scarabaeiformia</taxon>
        <taxon>Scarabaeidae</taxon>
        <taxon>Rutelinae</taxon>
        <taxon>Popillia</taxon>
    </lineage>
</organism>
<proteinExistence type="predicted"/>
<dbReference type="EMBL" id="JASPKY010000013">
    <property type="protein sequence ID" value="KAK9753529.1"/>
    <property type="molecule type" value="Genomic_DNA"/>
</dbReference>
<name>A0AAW1N4J3_POPJA</name>
<evidence type="ECO:0000313" key="1">
    <source>
        <dbReference type="EMBL" id="KAK9753529.1"/>
    </source>
</evidence>
<gene>
    <name evidence="1" type="ORF">QE152_g2014</name>
</gene>
<sequence length="90" mass="10543">MRSRGIKSDERHTGPRFCNDRMKALINYIIMRSRGIKSDERHTGPRFCNDRMKALMAGRYVGRVDVKHRLIVCGKRCSPPHGRVYRLGHY</sequence>
<dbReference type="AlphaFoldDB" id="A0AAW1N4J3"/>
<accession>A0AAW1N4J3</accession>
<reference evidence="1 2" key="1">
    <citation type="journal article" date="2024" name="BMC Genomics">
        <title>De novo assembly and annotation of Popillia japonica's genome with initial clues to its potential as an invasive pest.</title>
        <authorList>
            <person name="Cucini C."/>
            <person name="Boschi S."/>
            <person name="Funari R."/>
            <person name="Cardaioli E."/>
            <person name="Iannotti N."/>
            <person name="Marturano G."/>
            <person name="Paoli F."/>
            <person name="Bruttini M."/>
            <person name="Carapelli A."/>
            <person name="Frati F."/>
            <person name="Nardi F."/>
        </authorList>
    </citation>
    <scope>NUCLEOTIDE SEQUENCE [LARGE SCALE GENOMIC DNA]</scope>
    <source>
        <strain evidence="1">DMR45628</strain>
    </source>
</reference>
<comment type="caution">
    <text evidence="1">The sequence shown here is derived from an EMBL/GenBank/DDBJ whole genome shotgun (WGS) entry which is preliminary data.</text>
</comment>
<protein>
    <submittedName>
        <fullName evidence="1">Uncharacterized protein</fullName>
    </submittedName>
</protein>
<dbReference type="Proteomes" id="UP001458880">
    <property type="component" value="Unassembled WGS sequence"/>
</dbReference>
<evidence type="ECO:0000313" key="2">
    <source>
        <dbReference type="Proteomes" id="UP001458880"/>
    </source>
</evidence>